<evidence type="ECO:0000313" key="1">
    <source>
        <dbReference type="EMBL" id="TFK16930.1"/>
    </source>
</evidence>
<dbReference type="EMBL" id="ML210603">
    <property type="protein sequence ID" value="TFK16930.1"/>
    <property type="molecule type" value="Genomic_DNA"/>
</dbReference>
<sequence>MLQKRPEDLQRVRNELHRSRVASATEFENRVKSSIKNFGFYPGMLVLVRNSKLDSMIGHKTKPRYIGPMVVVRRTTGGSYILAELDGAISRLRFAEYRLAPYRPRDILRVPVTRITGVGI</sequence>
<evidence type="ECO:0000313" key="2">
    <source>
        <dbReference type="Proteomes" id="UP000307440"/>
    </source>
</evidence>
<dbReference type="AlphaFoldDB" id="A0A5C3KA26"/>
<reference evidence="1 2" key="1">
    <citation type="journal article" date="2019" name="Nat. Ecol. Evol.">
        <title>Megaphylogeny resolves global patterns of mushroom evolution.</title>
        <authorList>
            <person name="Varga T."/>
            <person name="Krizsan K."/>
            <person name="Foldi C."/>
            <person name="Dima B."/>
            <person name="Sanchez-Garcia M."/>
            <person name="Sanchez-Ramirez S."/>
            <person name="Szollosi G.J."/>
            <person name="Szarkandi J.G."/>
            <person name="Papp V."/>
            <person name="Albert L."/>
            <person name="Andreopoulos W."/>
            <person name="Angelini C."/>
            <person name="Antonin V."/>
            <person name="Barry K.W."/>
            <person name="Bougher N.L."/>
            <person name="Buchanan P."/>
            <person name="Buyck B."/>
            <person name="Bense V."/>
            <person name="Catcheside P."/>
            <person name="Chovatia M."/>
            <person name="Cooper J."/>
            <person name="Damon W."/>
            <person name="Desjardin D."/>
            <person name="Finy P."/>
            <person name="Geml J."/>
            <person name="Haridas S."/>
            <person name="Hughes K."/>
            <person name="Justo A."/>
            <person name="Karasinski D."/>
            <person name="Kautmanova I."/>
            <person name="Kiss B."/>
            <person name="Kocsube S."/>
            <person name="Kotiranta H."/>
            <person name="LaButti K.M."/>
            <person name="Lechner B.E."/>
            <person name="Liimatainen K."/>
            <person name="Lipzen A."/>
            <person name="Lukacs Z."/>
            <person name="Mihaltcheva S."/>
            <person name="Morgado L.N."/>
            <person name="Niskanen T."/>
            <person name="Noordeloos M.E."/>
            <person name="Ohm R.A."/>
            <person name="Ortiz-Santana B."/>
            <person name="Ovrebo C."/>
            <person name="Racz N."/>
            <person name="Riley R."/>
            <person name="Savchenko A."/>
            <person name="Shiryaev A."/>
            <person name="Soop K."/>
            <person name="Spirin V."/>
            <person name="Szebenyi C."/>
            <person name="Tomsovsky M."/>
            <person name="Tulloss R.E."/>
            <person name="Uehling J."/>
            <person name="Grigoriev I.V."/>
            <person name="Vagvolgyi C."/>
            <person name="Papp T."/>
            <person name="Martin F.M."/>
            <person name="Miettinen O."/>
            <person name="Hibbett D.S."/>
            <person name="Nagy L.G."/>
        </authorList>
    </citation>
    <scope>NUCLEOTIDE SEQUENCE [LARGE SCALE GENOMIC DNA]</scope>
    <source>
        <strain evidence="1 2">CBS 121175</strain>
    </source>
</reference>
<name>A0A5C3KA26_COPMA</name>
<dbReference type="Proteomes" id="UP000307440">
    <property type="component" value="Unassembled WGS sequence"/>
</dbReference>
<dbReference type="OrthoDB" id="8023605at2759"/>
<gene>
    <name evidence="1" type="ORF">FA15DRAFT_606068</name>
</gene>
<keyword evidence="2" id="KW-1185">Reference proteome</keyword>
<protein>
    <submittedName>
        <fullName evidence="1">Uncharacterized protein</fullName>
    </submittedName>
</protein>
<organism evidence="1 2">
    <name type="scientific">Coprinopsis marcescibilis</name>
    <name type="common">Agaric fungus</name>
    <name type="synonym">Psathyrella marcescibilis</name>
    <dbReference type="NCBI Taxonomy" id="230819"/>
    <lineage>
        <taxon>Eukaryota</taxon>
        <taxon>Fungi</taxon>
        <taxon>Dikarya</taxon>
        <taxon>Basidiomycota</taxon>
        <taxon>Agaricomycotina</taxon>
        <taxon>Agaricomycetes</taxon>
        <taxon>Agaricomycetidae</taxon>
        <taxon>Agaricales</taxon>
        <taxon>Agaricineae</taxon>
        <taxon>Psathyrellaceae</taxon>
        <taxon>Coprinopsis</taxon>
    </lineage>
</organism>
<dbReference type="STRING" id="230819.A0A5C3KA26"/>
<proteinExistence type="predicted"/>
<accession>A0A5C3KA26</accession>